<dbReference type="AlphaFoldDB" id="A0A0M0F3E6"/>
<reference evidence="5 6" key="1">
    <citation type="journal article" date="2015" name="Sci. Rep.">
        <title>Functional and structural properties of a novel cellulosome-like multienzyme complex: efficient glycoside hydrolysis of water-insoluble 7-xylosyl-10-deacetylpaclitaxel.</title>
        <authorList>
            <person name="Dou T.Y."/>
            <person name="Luan H.W."/>
            <person name="Ge G.B."/>
            <person name="Dong M.M."/>
            <person name="Zou H.F."/>
            <person name="He Y.Q."/>
            <person name="Cui P."/>
            <person name="Wang J.Y."/>
            <person name="Hao D.C."/>
            <person name="Yang S.L."/>
            <person name="Yang L."/>
        </authorList>
    </citation>
    <scope>NUCLEOTIDE SEQUENCE [LARGE SCALE GENOMIC DNA]</scope>
    <source>
        <strain evidence="5 6">F16</strain>
    </source>
</reference>
<dbReference type="EMBL" id="ATNL01000013">
    <property type="protein sequence ID" value="KON72003.1"/>
    <property type="molecule type" value="Genomic_DNA"/>
</dbReference>
<keyword evidence="3" id="KW-0804">Transcription</keyword>
<evidence type="ECO:0000256" key="2">
    <source>
        <dbReference type="ARBA" id="ARBA00023015"/>
    </source>
</evidence>
<dbReference type="PATRIC" id="fig|1350482.3.peg.3575"/>
<evidence type="ECO:0000256" key="3">
    <source>
        <dbReference type="ARBA" id="ARBA00023163"/>
    </source>
</evidence>
<keyword evidence="6" id="KW-1185">Reference proteome</keyword>
<dbReference type="PANTHER" id="PTHR30126:SF39">
    <property type="entry name" value="HTH-TYPE TRANSCRIPTIONAL REGULATOR CYSL"/>
    <property type="match status" value="1"/>
</dbReference>
<dbReference type="Pfam" id="PF03466">
    <property type="entry name" value="LysR_substrate"/>
    <property type="match status" value="1"/>
</dbReference>
<accession>A0A0M0F3E6</accession>
<dbReference type="InterPro" id="IPR005119">
    <property type="entry name" value="LysR_subst-bd"/>
</dbReference>
<comment type="caution">
    <text evidence="5">The sequence shown here is derived from an EMBL/GenBank/DDBJ whole genome shotgun (WGS) entry which is preliminary data.</text>
</comment>
<name>A0A0M0F3E6_CELCE</name>
<sequence length="164" mass="17144">MTDLVLDAAVELGFVESATLRRGLRSRTVAHDRLVVVVGPAHRWARRSALRVDELLAGGLVVRERGSGTRETLERGLAAVGERLPDHLPYLGSTAALKTAVQHGGAVAVLSSLAVADDVARGSLVRVAVPGLELDRRLRMVWKDGAALSSGARRIAAAAAASSG</sequence>
<organism evidence="5 6">
    <name type="scientific">Cellulosimicrobium cellulans F16</name>
    <dbReference type="NCBI Taxonomy" id="1350482"/>
    <lineage>
        <taxon>Bacteria</taxon>
        <taxon>Bacillati</taxon>
        <taxon>Actinomycetota</taxon>
        <taxon>Actinomycetes</taxon>
        <taxon>Micrococcales</taxon>
        <taxon>Promicromonosporaceae</taxon>
        <taxon>Cellulosimicrobium</taxon>
    </lineage>
</organism>
<feature type="domain" description="LysR substrate-binding" evidence="4">
    <location>
        <begin position="2"/>
        <end position="159"/>
    </location>
</feature>
<evidence type="ECO:0000313" key="5">
    <source>
        <dbReference type="EMBL" id="KON72003.1"/>
    </source>
</evidence>
<evidence type="ECO:0000313" key="6">
    <source>
        <dbReference type="Proteomes" id="UP000037387"/>
    </source>
</evidence>
<dbReference type="GO" id="GO:0000976">
    <property type="term" value="F:transcription cis-regulatory region binding"/>
    <property type="evidence" value="ECO:0007669"/>
    <property type="project" value="TreeGrafter"/>
</dbReference>
<dbReference type="GO" id="GO:0006355">
    <property type="term" value="P:regulation of DNA-templated transcription"/>
    <property type="evidence" value="ECO:0007669"/>
    <property type="project" value="TreeGrafter"/>
</dbReference>
<keyword evidence="2" id="KW-0805">Transcription regulation</keyword>
<dbReference type="Gene3D" id="3.40.190.10">
    <property type="entry name" value="Periplasmic binding protein-like II"/>
    <property type="match status" value="2"/>
</dbReference>
<proteinExistence type="inferred from homology"/>
<gene>
    <name evidence="5" type="ORF">M768_16190</name>
</gene>
<dbReference type="Proteomes" id="UP000037387">
    <property type="component" value="Unassembled WGS sequence"/>
</dbReference>
<evidence type="ECO:0000256" key="1">
    <source>
        <dbReference type="ARBA" id="ARBA00009437"/>
    </source>
</evidence>
<comment type="similarity">
    <text evidence="1">Belongs to the LysR transcriptional regulatory family.</text>
</comment>
<evidence type="ECO:0000259" key="4">
    <source>
        <dbReference type="Pfam" id="PF03466"/>
    </source>
</evidence>
<dbReference type="SUPFAM" id="SSF53850">
    <property type="entry name" value="Periplasmic binding protein-like II"/>
    <property type="match status" value="1"/>
</dbReference>
<protein>
    <recommendedName>
        <fullName evidence="4">LysR substrate-binding domain-containing protein</fullName>
    </recommendedName>
</protein>
<dbReference type="PANTHER" id="PTHR30126">
    <property type="entry name" value="HTH-TYPE TRANSCRIPTIONAL REGULATOR"/>
    <property type="match status" value="1"/>
</dbReference>